<dbReference type="GO" id="GO:0031267">
    <property type="term" value="F:small GTPase binding"/>
    <property type="evidence" value="ECO:0007669"/>
    <property type="project" value="TreeGrafter"/>
</dbReference>
<reference evidence="7" key="1">
    <citation type="submission" date="2022-03" db="EMBL/GenBank/DDBJ databases">
        <authorList>
            <person name="Martin C."/>
        </authorList>
    </citation>
    <scope>NUCLEOTIDE SEQUENCE</scope>
</reference>
<feature type="compositionally biased region" description="Basic and acidic residues" evidence="4">
    <location>
        <begin position="76"/>
        <end position="87"/>
    </location>
</feature>
<dbReference type="InterPro" id="IPR022164">
    <property type="entry name" value="Kinesin-like"/>
</dbReference>
<evidence type="ECO:0000259" key="5">
    <source>
        <dbReference type="PROSITE" id="PS01179"/>
    </source>
</evidence>
<dbReference type="PROSITE" id="PS01179">
    <property type="entry name" value="PID"/>
    <property type="match status" value="1"/>
</dbReference>
<comment type="caution">
    <text evidence="7">The sequence shown here is derived from an EMBL/GenBank/DDBJ whole genome shotgun (WGS) entry which is preliminary data.</text>
</comment>
<feature type="compositionally biased region" description="Basic and acidic residues" evidence="4">
    <location>
        <begin position="432"/>
        <end position="446"/>
    </location>
</feature>
<feature type="compositionally biased region" description="Basic and acidic residues" evidence="4">
    <location>
        <begin position="38"/>
        <end position="56"/>
    </location>
</feature>
<dbReference type="InterPro" id="IPR050302">
    <property type="entry name" value="Rab_GAP_TBC_domain"/>
</dbReference>
<evidence type="ECO:0000256" key="1">
    <source>
        <dbReference type="ARBA" id="ARBA00022468"/>
    </source>
</evidence>
<feature type="region of interest" description="Disordered" evidence="4">
    <location>
        <begin position="432"/>
        <end position="488"/>
    </location>
</feature>
<dbReference type="InterPro" id="IPR035969">
    <property type="entry name" value="Rab-GAP_TBC_sf"/>
</dbReference>
<evidence type="ECO:0000313" key="7">
    <source>
        <dbReference type="EMBL" id="CAH1786119.1"/>
    </source>
</evidence>
<dbReference type="Gene3D" id="1.10.10.750">
    <property type="entry name" value="Ypt/Rab-GAP domain of gyp1p, domain 1"/>
    <property type="match status" value="1"/>
</dbReference>
<gene>
    <name evidence="7" type="ORF">OFUS_LOCUS12075</name>
</gene>
<dbReference type="Gene3D" id="1.10.472.80">
    <property type="entry name" value="Ypt/Rab-GAP domain of gyp1p, domain 3"/>
    <property type="match status" value="1"/>
</dbReference>
<evidence type="ECO:0000256" key="3">
    <source>
        <dbReference type="SAM" id="Coils"/>
    </source>
</evidence>
<feature type="compositionally biased region" description="Acidic residues" evidence="4">
    <location>
        <begin position="88"/>
        <end position="105"/>
    </location>
</feature>
<dbReference type="AlphaFoldDB" id="A0A8S4NYF9"/>
<feature type="region of interest" description="Disordered" evidence="4">
    <location>
        <begin position="1"/>
        <end position="105"/>
    </location>
</feature>
<dbReference type="PANTHER" id="PTHR47219">
    <property type="entry name" value="RAB GTPASE-ACTIVATING PROTEIN 1-LIKE"/>
    <property type="match status" value="1"/>
</dbReference>
<dbReference type="GO" id="GO:0005096">
    <property type="term" value="F:GTPase activator activity"/>
    <property type="evidence" value="ECO:0007669"/>
    <property type="project" value="UniProtKB-KW"/>
</dbReference>
<dbReference type="OrthoDB" id="295078at2759"/>
<keyword evidence="8" id="KW-1185">Reference proteome</keyword>
<name>A0A8S4NYF9_OWEFU</name>
<protein>
    <recommendedName>
        <fullName evidence="9">Rab GTPase-activating protein 1</fullName>
    </recommendedName>
</protein>
<dbReference type="SMART" id="SM00462">
    <property type="entry name" value="PTB"/>
    <property type="match status" value="1"/>
</dbReference>
<keyword evidence="2 3" id="KW-0175">Coiled coil</keyword>
<dbReference type="Proteomes" id="UP000749559">
    <property type="component" value="Unassembled WGS sequence"/>
</dbReference>
<feature type="coiled-coil region" evidence="3">
    <location>
        <begin position="959"/>
        <end position="1000"/>
    </location>
</feature>
<dbReference type="Pfam" id="PF00640">
    <property type="entry name" value="PID"/>
    <property type="match status" value="1"/>
</dbReference>
<dbReference type="SMART" id="SM00164">
    <property type="entry name" value="TBC"/>
    <property type="match status" value="1"/>
</dbReference>
<dbReference type="PANTHER" id="PTHR47219:SF9">
    <property type="entry name" value="GTPASE ACTIVATING PROTEIN AND CENTROSOME-ASSOCIATED, ISOFORM B"/>
    <property type="match status" value="1"/>
</dbReference>
<feature type="compositionally biased region" description="Polar residues" evidence="4">
    <location>
        <begin position="1"/>
        <end position="15"/>
    </location>
</feature>
<dbReference type="Gene3D" id="2.30.29.30">
    <property type="entry name" value="Pleckstrin-homology domain (PH domain)/Phosphotyrosine-binding domain (PTB)"/>
    <property type="match status" value="1"/>
</dbReference>
<feature type="domain" description="Rab-GAP TBC" evidence="6">
    <location>
        <begin position="528"/>
        <end position="714"/>
    </location>
</feature>
<dbReference type="FunFam" id="1.10.10.750:FF:000003">
    <property type="entry name" value="GTPase activating protein (Evi5)"/>
    <property type="match status" value="1"/>
</dbReference>
<keyword evidence="1" id="KW-0343">GTPase activation</keyword>
<evidence type="ECO:0008006" key="9">
    <source>
        <dbReference type="Google" id="ProtNLM"/>
    </source>
</evidence>
<dbReference type="Gene3D" id="1.10.8.270">
    <property type="entry name" value="putative rabgap domain of human tbc1 domain family member 14 like domains"/>
    <property type="match status" value="1"/>
</dbReference>
<evidence type="ECO:0000313" key="8">
    <source>
        <dbReference type="Proteomes" id="UP000749559"/>
    </source>
</evidence>
<dbReference type="InterPro" id="IPR000195">
    <property type="entry name" value="Rab-GAP-TBC_dom"/>
</dbReference>
<dbReference type="FunFam" id="1.10.8.270:FF:000001">
    <property type="entry name" value="TBC1 domain family member 1"/>
    <property type="match status" value="1"/>
</dbReference>
<feature type="coiled-coil region" evidence="3">
    <location>
        <begin position="769"/>
        <end position="916"/>
    </location>
</feature>
<organism evidence="7 8">
    <name type="scientific">Owenia fusiformis</name>
    <name type="common">Polychaete worm</name>
    <dbReference type="NCBI Taxonomy" id="6347"/>
    <lineage>
        <taxon>Eukaryota</taxon>
        <taxon>Metazoa</taxon>
        <taxon>Spiralia</taxon>
        <taxon>Lophotrochozoa</taxon>
        <taxon>Annelida</taxon>
        <taxon>Polychaeta</taxon>
        <taxon>Sedentaria</taxon>
        <taxon>Canalipalpata</taxon>
        <taxon>Sabellida</taxon>
        <taxon>Oweniida</taxon>
        <taxon>Oweniidae</taxon>
        <taxon>Owenia</taxon>
    </lineage>
</organism>
<dbReference type="CDD" id="cd01211">
    <property type="entry name" value="PTB_Rab6GAP"/>
    <property type="match status" value="1"/>
</dbReference>
<feature type="domain" description="PID" evidence="5">
    <location>
        <begin position="113"/>
        <end position="246"/>
    </location>
</feature>
<dbReference type="FunFam" id="1.10.472.80:FF:000007">
    <property type="entry name" value="Rab GTPase-activating protein 1 isoform X1"/>
    <property type="match status" value="1"/>
</dbReference>
<evidence type="ECO:0000259" key="6">
    <source>
        <dbReference type="PROSITE" id="PS50086"/>
    </source>
</evidence>
<feature type="compositionally biased region" description="Polar residues" evidence="4">
    <location>
        <begin position="463"/>
        <end position="472"/>
    </location>
</feature>
<dbReference type="Pfam" id="PF00566">
    <property type="entry name" value="RabGAP-TBC"/>
    <property type="match status" value="1"/>
</dbReference>
<dbReference type="SUPFAM" id="SSF47923">
    <property type="entry name" value="Ypt/Rab-GAP domain of gyp1p"/>
    <property type="match status" value="2"/>
</dbReference>
<dbReference type="PROSITE" id="PS50086">
    <property type="entry name" value="TBC_RABGAP"/>
    <property type="match status" value="1"/>
</dbReference>
<dbReference type="InterPro" id="IPR006020">
    <property type="entry name" value="PTB/PI_dom"/>
</dbReference>
<evidence type="ECO:0000256" key="4">
    <source>
        <dbReference type="SAM" id="MobiDB-lite"/>
    </source>
</evidence>
<sequence length="1027" mass="117574">MADTLSQNSVDSASTGDEFVLVNSEPRLKIPNNGDSVELEKNLTEVLEETKTKMADSEGSGDANTSSVDSAVAMETMEKDQSGREKFDDDPDVSDDDSSNESEDEAEFTLFNAVTYLGSATVNAPRSEVEMNRNMAEMNNQSHMAIPVVLSVPSTSDGTVRLIDPTTNTDIATYKIHYIVFCARGPMNTKERECFAFTCSHGETAESAIFQCHVFKCQRPEAVAKIIYTFANAFRKVRKRSNKEVESEKYSGNYFRFDTALEFKEEDSKGGFATCPKDKNVFKFRCNLEKKMGISVQQMANRELKIERCFGLLICHGRSVKQNDLHLIDMLSMGYSPDGKTYNILGTWDPTDPHFQILNNETPKDTRVFLTIAVDLVIEGIQEPVRLLIETKAKIYPQNEKFWYFTKKPHKEQFYLTLKEIESKPDTAKKFEVQSVESHTEMERKSKLTLTLSPNRIPPEQIKTPQELSEGNDLNDSDGDEPLLSGSGIVSKDITDEFLLDKWREALEKWQSDLSTRPKTVPALVRKGIPEALRGEVWQLLVGAQQSEEMMEAYRILITKDSPCEKVIERDINRTFPAHDFFRETGGMGQDSLFKISKAYSVYDEEVGYCQGLSFLAASLLLHMPEEQAFAVLVKLMFEYKLRHLFKTGFETLHLNFYQLDRLIQDRIPELFDHFMDIGLESHMYASQWFLTLFTAKFPLFMVFHILDIFFLEGKDTIFNISLALLKMSKKELLSSDFEGVLKYFRVTLPKKYRNPDLAAELIQTALSMKVSHKKLRKYEKEYDTMKEQELQQEDPVERYERENKRLLEANMRLEQENDDLAHELVTSKIALRNDLDTTEDQCEYLNKELVTSQSMLLDIEEEKKRFESESVQLKEVCRRELERAETEAARNSAIIADYKQICSQLSERLEKQQTASKEDVQRIKVQVSKCEKCSQLFSPDGAIKDIKLPPETPASPSLTEALATVRELELELAQTKLALVESECKNQDLTHQLNAAISEIQTSKNTWFTKTLNSIKDSRTKKDPKD</sequence>
<proteinExistence type="predicted"/>
<dbReference type="Pfam" id="PF12473">
    <property type="entry name" value="DUF3694"/>
    <property type="match status" value="1"/>
</dbReference>
<dbReference type="EMBL" id="CAIIXF020000006">
    <property type="protein sequence ID" value="CAH1786119.1"/>
    <property type="molecule type" value="Genomic_DNA"/>
</dbReference>
<dbReference type="InterPro" id="IPR011993">
    <property type="entry name" value="PH-like_dom_sf"/>
</dbReference>
<dbReference type="SUPFAM" id="SSF50729">
    <property type="entry name" value="PH domain-like"/>
    <property type="match status" value="1"/>
</dbReference>
<accession>A0A8S4NYF9</accession>
<evidence type="ECO:0000256" key="2">
    <source>
        <dbReference type="ARBA" id="ARBA00023054"/>
    </source>
</evidence>